<evidence type="ECO:0000259" key="9">
    <source>
        <dbReference type="PROSITE" id="PS50850"/>
    </source>
</evidence>
<evidence type="ECO:0000256" key="7">
    <source>
        <dbReference type="RuleBase" id="RU003346"/>
    </source>
</evidence>
<evidence type="ECO:0000256" key="8">
    <source>
        <dbReference type="SAM" id="Phobius"/>
    </source>
</evidence>
<dbReference type="PROSITE" id="PS50850">
    <property type="entry name" value="MFS"/>
    <property type="match status" value="1"/>
</dbReference>
<dbReference type="InterPro" id="IPR005829">
    <property type="entry name" value="Sugar_transporter_CS"/>
</dbReference>
<feature type="transmembrane region" description="Helical" evidence="8">
    <location>
        <begin position="381"/>
        <end position="403"/>
    </location>
</feature>
<dbReference type="Pfam" id="PF00083">
    <property type="entry name" value="Sugar_tr"/>
    <property type="match status" value="1"/>
</dbReference>
<dbReference type="EMBL" id="JAVDPF010000002">
    <property type="protein sequence ID" value="KAL1885973.1"/>
    <property type="molecule type" value="Genomic_DNA"/>
</dbReference>
<evidence type="ECO:0000313" key="10">
    <source>
        <dbReference type="EMBL" id="KAL1885973.1"/>
    </source>
</evidence>
<comment type="subcellular location">
    <subcellularLocation>
        <location evidence="1">Membrane</location>
        <topology evidence="1">Multi-pass membrane protein</topology>
    </subcellularLocation>
</comment>
<feature type="transmembrane region" description="Helical" evidence="8">
    <location>
        <begin position="352"/>
        <end position="374"/>
    </location>
</feature>
<accession>A0ABR3YDV2</accession>
<evidence type="ECO:0000256" key="2">
    <source>
        <dbReference type="ARBA" id="ARBA00010992"/>
    </source>
</evidence>
<feature type="transmembrane region" description="Helical" evidence="8">
    <location>
        <begin position="183"/>
        <end position="202"/>
    </location>
</feature>
<feature type="domain" description="Major facilitator superfamily (MFS) profile" evidence="9">
    <location>
        <begin position="55"/>
        <end position="505"/>
    </location>
</feature>
<keyword evidence="6 8" id="KW-0472">Membrane</keyword>
<dbReference type="NCBIfam" id="TIGR00879">
    <property type="entry name" value="SP"/>
    <property type="match status" value="1"/>
</dbReference>
<dbReference type="SUPFAM" id="SSF103473">
    <property type="entry name" value="MFS general substrate transporter"/>
    <property type="match status" value="1"/>
</dbReference>
<keyword evidence="5 8" id="KW-1133">Transmembrane helix</keyword>
<feature type="transmembrane region" description="Helical" evidence="8">
    <location>
        <begin position="480"/>
        <end position="501"/>
    </location>
</feature>
<sequence>MEHDAEAAKLPRKASMEHGEAVHIDQPIAITGLEPVSYSPGGMRGLFSSRYVFGTACLASLGGFSMGYDMGVISVINAMDQFHKVFPRAESGFGEGLMTGMLLLGAFVGCFFMPYMADKISRKWALTVVVVIFDIGAILQTAAQSYAMLVVGRFIGGIGVGTLAMGAPLYISEISPANIRGTLLVLESISICTGVVVAYWITYGTKYMAGEASFRLPFGLQMVTATALGTGIHFFPYSPRWLALVDRLDDCRASLAKLRRLPETDERVQEEFLGIVAEIKFQKLVMEKRHPNARGIKLEILSWLDLFNRKTWKRTAVACGVGFFQQFSGINAFIYYAPTLFASLGQTSQTSLILSGVFDILQMVAAFVCFIIIDKVGRRPLAIYGGFGTAIAYLIIAVLSGLYSHDWSAHMAGGWACVAMAFLFILIYGVSYSPLGWALPAEVYPNTSRSKGVALATCTIWLSDFIVGVATPSMMDNIGYGTYIFFAAMCFLAGVWAFLLVPETNGKSLEEIDDLFGDTSTQEENDIIRANMASVFNNSLPKDVEN</sequence>
<protein>
    <recommendedName>
        <fullName evidence="9">Major facilitator superfamily (MFS) profile domain-containing protein</fullName>
    </recommendedName>
</protein>
<name>A0ABR3YDV2_9EURO</name>
<feature type="transmembrane region" description="Helical" evidence="8">
    <location>
        <begin position="96"/>
        <end position="117"/>
    </location>
</feature>
<dbReference type="Gene3D" id="1.20.1250.20">
    <property type="entry name" value="MFS general substrate transporter like domains"/>
    <property type="match status" value="1"/>
</dbReference>
<dbReference type="InterPro" id="IPR036259">
    <property type="entry name" value="MFS_trans_sf"/>
</dbReference>
<evidence type="ECO:0000256" key="4">
    <source>
        <dbReference type="ARBA" id="ARBA00022692"/>
    </source>
</evidence>
<feature type="transmembrane region" description="Helical" evidence="8">
    <location>
        <begin position="409"/>
        <end position="431"/>
    </location>
</feature>
<feature type="transmembrane region" description="Helical" evidence="8">
    <location>
        <begin position="124"/>
        <end position="143"/>
    </location>
</feature>
<keyword evidence="4 8" id="KW-0812">Transmembrane</keyword>
<evidence type="ECO:0000256" key="3">
    <source>
        <dbReference type="ARBA" id="ARBA00022448"/>
    </source>
</evidence>
<proteinExistence type="inferred from homology"/>
<reference evidence="10 11" key="1">
    <citation type="journal article" date="2024" name="IMA Fungus">
        <title>IMA Genome - F19 : A genome assembly and annotation guide to empower mycologists, including annotated draft genome sequences of Ceratocystis pirilliformis, Diaporthe australafricana, Fusarium ophioides, Paecilomyces lecythidis, and Sporothrix stenoceras.</title>
        <authorList>
            <person name="Aylward J."/>
            <person name="Wilson A.M."/>
            <person name="Visagie C.M."/>
            <person name="Spraker J."/>
            <person name="Barnes I."/>
            <person name="Buitendag C."/>
            <person name="Ceriani C."/>
            <person name="Del Mar Angel L."/>
            <person name="du Plessis D."/>
            <person name="Fuchs T."/>
            <person name="Gasser K."/>
            <person name="Kramer D."/>
            <person name="Li W."/>
            <person name="Munsamy K."/>
            <person name="Piso A."/>
            <person name="Price J.L."/>
            <person name="Sonnekus B."/>
            <person name="Thomas C."/>
            <person name="van der Nest A."/>
            <person name="van Dijk A."/>
            <person name="van Heerden A."/>
            <person name="van Vuuren N."/>
            <person name="Yilmaz N."/>
            <person name="Duong T.A."/>
            <person name="van der Merwe N.A."/>
            <person name="Wingfield M.J."/>
            <person name="Wingfield B.D."/>
        </authorList>
    </citation>
    <scope>NUCLEOTIDE SEQUENCE [LARGE SCALE GENOMIC DNA]</scope>
    <source>
        <strain evidence="10 11">CMW 18167</strain>
    </source>
</reference>
<evidence type="ECO:0000313" key="11">
    <source>
        <dbReference type="Proteomes" id="UP001583193"/>
    </source>
</evidence>
<evidence type="ECO:0000256" key="6">
    <source>
        <dbReference type="ARBA" id="ARBA00023136"/>
    </source>
</evidence>
<comment type="caution">
    <text evidence="10">The sequence shown here is derived from an EMBL/GenBank/DDBJ whole genome shotgun (WGS) entry which is preliminary data.</text>
</comment>
<gene>
    <name evidence="10" type="ORF">Plec18167_001474</name>
</gene>
<feature type="transmembrane region" description="Helical" evidence="8">
    <location>
        <begin position="149"/>
        <end position="171"/>
    </location>
</feature>
<feature type="transmembrane region" description="Helical" evidence="8">
    <location>
        <begin position="316"/>
        <end position="337"/>
    </location>
</feature>
<dbReference type="InterPro" id="IPR003663">
    <property type="entry name" value="Sugar/inositol_transpt"/>
</dbReference>
<dbReference type="InterPro" id="IPR020846">
    <property type="entry name" value="MFS_dom"/>
</dbReference>
<feature type="transmembrane region" description="Helical" evidence="8">
    <location>
        <begin position="51"/>
        <end position="76"/>
    </location>
</feature>
<feature type="transmembrane region" description="Helical" evidence="8">
    <location>
        <begin position="214"/>
        <end position="235"/>
    </location>
</feature>
<organism evidence="10 11">
    <name type="scientific">Paecilomyces lecythidis</name>
    <dbReference type="NCBI Taxonomy" id="3004212"/>
    <lineage>
        <taxon>Eukaryota</taxon>
        <taxon>Fungi</taxon>
        <taxon>Dikarya</taxon>
        <taxon>Ascomycota</taxon>
        <taxon>Pezizomycotina</taxon>
        <taxon>Eurotiomycetes</taxon>
        <taxon>Eurotiomycetidae</taxon>
        <taxon>Eurotiales</taxon>
        <taxon>Thermoascaceae</taxon>
        <taxon>Paecilomyces</taxon>
    </lineage>
</organism>
<dbReference type="Proteomes" id="UP001583193">
    <property type="component" value="Unassembled WGS sequence"/>
</dbReference>
<dbReference type="PROSITE" id="PS00217">
    <property type="entry name" value="SUGAR_TRANSPORT_2"/>
    <property type="match status" value="1"/>
</dbReference>
<keyword evidence="3 7" id="KW-0813">Transport</keyword>
<dbReference type="InterPro" id="IPR050360">
    <property type="entry name" value="MFS_Sugar_Transporters"/>
</dbReference>
<dbReference type="PANTHER" id="PTHR48022:SF14">
    <property type="entry name" value="MAJOR FACILITATOR SUPERFAMILY (MFS) PROFILE DOMAIN-CONTAINING PROTEIN-RELATED"/>
    <property type="match status" value="1"/>
</dbReference>
<feature type="transmembrane region" description="Helical" evidence="8">
    <location>
        <begin position="452"/>
        <end position="474"/>
    </location>
</feature>
<comment type="similarity">
    <text evidence="2 7">Belongs to the major facilitator superfamily. Sugar transporter (TC 2.A.1.1) family.</text>
</comment>
<keyword evidence="11" id="KW-1185">Reference proteome</keyword>
<dbReference type="PANTHER" id="PTHR48022">
    <property type="entry name" value="PLASTIDIC GLUCOSE TRANSPORTER 4"/>
    <property type="match status" value="1"/>
</dbReference>
<evidence type="ECO:0000256" key="5">
    <source>
        <dbReference type="ARBA" id="ARBA00022989"/>
    </source>
</evidence>
<dbReference type="PRINTS" id="PR00171">
    <property type="entry name" value="SUGRTRNSPORT"/>
</dbReference>
<dbReference type="InterPro" id="IPR005828">
    <property type="entry name" value="MFS_sugar_transport-like"/>
</dbReference>
<evidence type="ECO:0000256" key="1">
    <source>
        <dbReference type="ARBA" id="ARBA00004141"/>
    </source>
</evidence>